<accession>A0ABN6WS37</accession>
<feature type="domain" description="Urease accessory protein UreH-like transmembrane" evidence="3">
    <location>
        <begin position="8"/>
        <end position="215"/>
    </location>
</feature>
<keyword evidence="2" id="KW-0472">Membrane</keyword>
<dbReference type="RefSeq" id="WP_286337098.1">
    <property type="nucleotide sequence ID" value="NZ_AP027370.1"/>
</dbReference>
<feature type="transmembrane region" description="Helical" evidence="2">
    <location>
        <begin position="6"/>
        <end position="35"/>
    </location>
</feature>
<organism evidence="4 5">
    <name type="scientific">Hydrogenimonas cancrithermarum</name>
    <dbReference type="NCBI Taxonomy" id="2993563"/>
    <lineage>
        <taxon>Bacteria</taxon>
        <taxon>Pseudomonadati</taxon>
        <taxon>Campylobacterota</taxon>
        <taxon>Epsilonproteobacteria</taxon>
        <taxon>Campylobacterales</taxon>
        <taxon>Hydrogenimonadaceae</taxon>
        <taxon>Hydrogenimonas</taxon>
    </lineage>
</organism>
<sequence>MGSVELSTIFLVALLGSFGHCIGMCGGFVLAYTAAKVDAEWSKTHQMIAHLLYSLGRVTSYMTIGAIFGYVGQKVSFDMTAKGTLFIAVGVLMLFIGLSLIGKIKFLNSIESSIAQSSWFGKLFRMVIHSKSLPSFYFMGMLNGFIPCGLVYFFATAAIVAGSALKGAIVMGVFGVATIPAMLGVGIFSSLIKGSSYRQLVIKIAAVIVMLFGLYTSYKGYMMIFYPEMIEKKMQKLHEELKILPHDAARHHAK</sequence>
<feature type="transmembrane region" description="Helical" evidence="2">
    <location>
        <begin position="136"/>
        <end position="161"/>
    </location>
</feature>
<feature type="transmembrane region" description="Helical" evidence="2">
    <location>
        <begin position="47"/>
        <end position="71"/>
    </location>
</feature>
<evidence type="ECO:0000313" key="4">
    <source>
        <dbReference type="EMBL" id="BDY11884.1"/>
    </source>
</evidence>
<reference evidence="4 5" key="1">
    <citation type="submission" date="2023-03" db="EMBL/GenBank/DDBJ databases">
        <title>Description of Hydrogenimonas sp. ISO32.</title>
        <authorList>
            <person name="Mino S."/>
            <person name="Fukazawa S."/>
            <person name="Sawabe T."/>
        </authorList>
    </citation>
    <scope>NUCLEOTIDE SEQUENCE [LARGE SCALE GENOMIC DNA]</scope>
    <source>
        <strain evidence="4 5">ISO32</strain>
    </source>
</reference>
<keyword evidence="1" id="KW-0067">ATP-binding</keyword>
<keyword evidence="2" id="KW-0812">Transmembrane</keyword>
<dbReference type="Proteomes" id="UP001321445">
    <property type="component" value="Chromosome"/>
</dbReference>
<keyword evidence="5" id="KW-1185">Reference proteome</keyword>
<dbReference type="EMBL" id="AP027370">
    <property type="protein sequence ID" value="BDY11884.1"/>
    <property type="molecule type" value="Genomic_DNA"/>
</dbReference>
<dbReference type="PROSITE" id="PS00107">
    <property type="entry name" value="PROTEIN_KINASE_ATP"/>
    <property type="match status" value="1"/>
</dbReference>
<evidence type="ECO:0000256" key="2">
    <source>
        <dbReference type="SAM" id="Phobius"/>
    </source>
</evidence>
<evidence type="ECO:0000256" key="1">
    <source>
        <dbReference type="PROSITE-ProRule" id="PRU10141"/>
    </source>
</evidence>
<proteinExistence type="predicted"/>
<dbReference type="Pfam" id="PF13386">
    <property type="entry name" value="DsbD_2"/>
    <property type="match status" value="1"/>
</dbReference>
<evidence type="ECO:0000313" key="5">
    <source>
        <dbReference type="Proteomes" id="UP001321445"/>
    </source>
</evidence>
<dbReference type="PANTHER" id="PTHR42208:SF1">
    <property type="entry name" value="HEAVY METAL TRANSPORTER"/>
    <property type="match status" value="1"/>
</dbReference>
<dbReference type="InterPro" id="IPR039447">
    <property type="entry name" value="UreH-like_TM_dom"/>
</dbReference>
<dbReference type="InterPro" id="IPR017441">
    <property type="entry name" value="Protein_kinase_ATP_BS"/>
</dbReference>
<evidence type="ECO:0000259" key="3">
    <source>
        <dbReference type="Pfam" id="PF13386"/>
    </source>
</evidence>
<dbReference type="PANTHER" id="PTHR42208">
    <property type="entry name" value="HEAVY METAL TRANSPORTER-RELATED"/>
    <property type="match status" value="1"/>
</dbReference>
<feature type="transmembrane region" description="Helical" evidence="2">
    <location>
        <begin position="83"/>
        <end position="102"/>
    </location>
</feature>
<keyword evidence="1" id="KW-0547">Nucleotide-binding</keyword>
<feature type="transmembrane region" description="Helical" evidence="2">
    <location>
        <begin position="200"/>
        <end position="218"/>
    </location>
</feature>
<name>A0ABN6WS37_9BACT</name>
<protein>
    <submittedName>
        <fullName evidence="4">Membrane protein</fullName>
    </submittedName>
</protein>
<feature type="binding site" evidence="1">
    <location>
        <position position="203"/>
    </location>
    <ligand>
        <name>ATP</name>
        <dbReference type="ChEBI" id="CHEBI:30616"/>
    </ligand>
</feature>
<keyword evidence="2" id="KW-1133">Transmembrane helix</keyword>
<gene>
    <name evidence="4" type="ORF">HCR_01960</name>
</gene>
<feature type="transmembrane region" description="Helical" evidence="2">
    <location>
        <begin position="167"/>
        <end position="188"/>
    </location>
</feature>